<proteinExistence type="inferred from homology"/>
<evidence type="ECO:0000256" key="2">
    <source>
        <dbReference type="ARBA" id="ARBA00007165"/>
    </source>
</evidence>
<organism evidence="7 8">
    <name type="scientific">Thauera phenolivorans</name>
    <dbReference type="NCBI Taxonomy" id="1792543"/>
    <lineage>
        <taxon>Bacteria</taxon>
        <taxon>Pseudomonadati</taxon>
        <taxon>Pseudomonadota</taxon>
        <taxon>Betaproteobacteria</taxon>
        <taxon>Rhodocyclales</taxon>
        <taxon>Zoogloeaceae</taxon>
        <taxon>Thauera</taxon>
    </lineage>
</organism>
<evidence type="ECO:0000256" key="3">
    <source>
        <dbReference type="ARBA" id="ARBA00022692"/>
    </source>
</evidence>
<comment type="caution">
    <text evidence="6">Lacks conserved residue(s) required for the propagation of feature annotation.</text>
</comment>
<dbReference type="Pfam" id="PF02104">
    <property type="entry name" value="SURF1"/>
    <property type="match status" value="1"/>
</dbReference>
<dbReference type="AlphaFoldDB" id="A0A7X7LVY2"/>
<dbReference type="InterPro" id="IPR045214">
    <property type="entry name" value="Surf1/Surf4"/>
</dbReference>
<evidence type="ECO:0000256" key="5">
    <source>
        <dbReference type="ARBA" id="ARBA00023136"/>
    </source>
</evidence>
<comment type="subcellular location">
    <subcellularLocation>
        <location evidence="6">Cell membrane</location>
        <topology evidence="6">Multi-pass membrane protein</topology>
    </subcellularLocation>
    <subcellularLocation>
        <location evidence="1">Membrane</location>
    </subcellularLocation>
</comment>
<gene>
    <name evidence="7" type="ORF">GX576_07760</name>
</gene>
<keyword evidence="4 6" id="KW-1133">Transmembrane helix</keyword>
<dbReference type="GO" id="GO:0005886">
    <property type="term" value="C:plasma membrane"/>
    <property type="evidence" value="ECO:0007669"/>
    <property type="project" value="UniProtKB-SubCell"/>
</dbReference>
<evidence type="ECO:0000256" key="1">
    <source>
        <dbReference type="ARBA" id="ARBA00004370"/>
    </source>
</evidence>
<protein>
    <recommendedName>
        <fullName evidence="6">SURF1-like protein</fullName>
    </recommendedName>
</protein>
<keyword evidence="6" id="KW-1003">Cell membrane</keyword>
<dbReference type="PANTHER" id="PTHR23427">
    <property type="entry name" value="SURFEIT LOCUS PROTEIN"/>
    <property type="match status" value="1"/>
</dbReference>
<dbReference type="PANTHER" id="PTHR23427:SF2">
    <property type="entry name" value="SURFEIT LOCUS PROTEIN 1"/>
    <property type="match status" value="1"/>
</dbReference>
<evidence type="ECO:0000313" key="7">
    <source>
        <dbReference type="EMBL" id="NLF54278.1"/>
    </source>
</evidence>
<accession>A0A7X7LVY2</accession>
<comment type="caution">
    <text evidence="7">The sequence shown here is derived from an EMBL/GenBank/DDBJ whole genome shotgun (WGS) entry which is preliminary data.</text>
</comment>
<keyword evidence="5 6" id="KW-0472">Membrane</keyword>
<name>A0A7X7LVY2_9RHOO</name>
<evidence type="ECO:0000256" key="6">
    <source>
        <dbReference type="RuleBase" id="RU363076"/>
    </source>
</evidence>
<dbReference type="CDD" id="cd06662">
    <property type="entry name" value="SURF1"/>
    <property type="match status" value="1"/>
</dbReference>
<dbReference type="Proteomes" id="UP000536534">
    <property type="component" value="Unassembled WGS sequence"/>
</dbReference>
<feature type="transmembrane region" description="Helical" evidence="6">
    <location>
        <begin position="216"/>
        <end position="233"/>
    </location>
</feature>
<evidence type="ECO:0000256" key="4">
    <source>
        <dbReference type="ARBA" id="ARBA00022989"/>
    </source>
</evidence>
<reference evidence="7 8" key="1">
    <citation type="journal article" date="2020" name="Biotechnol. Biofuels">
        <title>New insights from the biogas microbiome by comprehensive genome-resolved metagenomics of nearly 1600 species originating from multiple anaerobic digesters.</title>
        <authorList>
            <person name="Campanaro S."/>
            <person name="Treu L."/>
            <person name="Rodriguez-R L.M."/>
            <person name="Kovalovszki A."/>
            <person name="Ziels R.M."/>
            <person name="Maus I."/>
            <person name="Zhu X."/>
            <person name="Kougias P.G."/>
            <person name="Basile A."/>
            <person name="Luo G."/>
            <person name="Schluter A."/>
            <person name="Konstantinidis K.T."/>
            <person name="Angelidaki I."/>
        </authorList>
    </citation>
    <scope>NUCLEOTIDE SEQUENCE [LARGE SCALE GENOMIC DNA]</scope>
    <source>
        <strain evidence="7">AS06rmzACSIP_256</strain>
    </source>
</reference>
<sequence length="250" mass="27238">MPPAASRGAGVCLLGALPLLAGLALLALTVSLGNWQLRRAEEKTALQARIEALAARPPVTLRADAADVPEWLPLRLEGRWLDEATILLDNRTHDGRAGYHVLTPLALADGSGAVLVNRGWIAAGTDRTRLPAAAPPAGGQVLEGRVRWPEVAPFTLAAEAVRGRLWQYLDLTAYRQSSGLALAPWIVQQTSSAADGLVRDWARPDAGIDRHRGYAFQWYALAGLAGFLSAWYVRRRLSRRDHEQRKPRLA</sequence>
<dbReference type="EMBL" id="JAAYYV010000205">
    <property type="protein sequence ID" value="NLF54278.1"/>
    <property type="molecule type" value="Genomic_DNA"/>
</dbReference>
<keyword evidence="3 6" id="KW-0812">Transmembrane</keyword>
<dbReference type="PROSITE" id="PS50895">
    <property type="entry name" value="SURF1"/>
    <property type="match status" value="1"/>
</dbReference>
<dbReference type="InterPro" id="IPR002994">
    <property type="entry name" value="Surf1/Shy1"/>
</dbReference>
<comment type="similarity">
    <text evidence="2 6">Belongs to the SURF1 family.</text>
</comment>
<evidence type="ECO:0000313" key="8">
    <source>
        <dbReference type="Proteomes" id="UP000536534"/>
    </source>
</evidence>